<evidence type="ECO:0000256" key="4">
    <source>
        <dbReference type="ARBA" id="ARBA00022884"/>
    </source>
</evidence>
<dbReference type="Pfam" id="PF00177">
    <property type="entry name" value="Ribosomal_S7"/>
    <property type="match status" value="1"/>
</dbReference>
<dbReference type="STRING" id="66851.MBORA_05420"/>
<gene>
    <name evidence="11" type="primary">rpsG</name>
    <name evidence="7" type="synonym">rps7</name>
    <name evidence="11" type="ORF">MBORA_05420</name>
</gene>
<keyword evidence="5 7" id="KW-0689">Ribosomal protein</keyword>
<dbReference type="InterPro" id="IPR020606">
    <property type="entry name" value="Ribosomal_uS7_CS"/>
</dbReference>
<keyword evidence="3 7" id="KW-0699">rRNA-binding</keyword>
<dbReference type="PIRSF" id="PIRSF002122">
    <property type="entry name" value="RPS7p_RPS7a_RPS5e_RPS7o"/>
    <property type="match status" value="1"/>
</dbReference>
<protein>
    <recommendedName>
        <fullName evidence="7">Small ribosomal subunit protein uS7</fullName>
    </recommendedName>
</protein>
<comment type="caution">
    <text evidence="11">The sequence shown here is derived from an EMBL/GenBank/DDBJ whole genome shotgun (WGS) entry which is preliminary data.</text>
</comment>
<evidence type="ECO:0000313" key="12">
    <source>
        <dbReference type="Proteomes" id="UP000077428"/>
    </source>
</evidence>
<evidence type="ECO:0000256" key="9">
    <source>
        <dbReference type="RuleBase" id="RU003621"/>
    </source>
</evidence>
<keyword evidence="6 7" id="KW-0687">Ribonucleoprotein</keyword>
<dbReference type="GO" id="GO:0003735">
    <property type="term" value="F:structural constituent of ribosome"/>
    <property type="evidence" value="ECO:0007669"/>
    <property type="project" value="UniProtKB-UniRule"/>
</dbReference>
<keyword evidence="12" id="KW-1185">Reference proteome</keyword>
<dbReference type="NCBIfam" id="TIGR01028">
    <property type="entry name" value="uS7_euk_arch"/>
    <property type="match status" value="1"/>
</dbReference>
<organism evidence="11 12">
    <name type="scientific">Methanobrevibacter oralis</name>
    <dbReference type="NCBI Taxonomy" id="66851"/>
    <lineage>
        <taxon>Archaea</taxon>
        <taxon>Methanobacteriati</taxon>
        <taxon>Methanobacteriota</taxon>
        <taxon>Methanomada group</taxon>
        <taxon>Methanobacteria</taxon>
        <taxon>Methanobacteriales</taxon>
        <taxon>Methanobacteriaceae</taxon>
        <taxon>Methanobrevibacter</taxon>
    </lineage>
</organism>
<dbReference type="InterPro" id="IPR026018">
    <property type="entry name" value="Ribosomal_uS7_arc"/>
</dbReference>
<name>A0A166BP72_METOA</name>
<evidence type="ECO:0000256" key="6">
    <source>
        <dbReference type="ARBA" id="ARBA00023274"/>
    </source>
</evidence>
<reference evidence="12" key="1">
    <citation type="journal article" date="2016" name="Genome Announc.">
        <title>Draft Genome Sequences of Methanobrevibacter curvatus DSM11111, Methanobrevibacter cuticularis DSM11139, Methanobrevibacter filiformis DSM11501, and Methanobrevibacter oralis DSM7256.</title>
        <authorList>
            <person name="Poehlein A."/>
            <person name="Seedorf H."/>
        </authorList>
    </citation>
    <scope>NUCLEOTIDE SEQUENCE [LARGE SCALE GENOMIC DNA]</scope>
    <source>
        <strain evidence="12">DSM 7256 / JCM 30027 / ZR</strain>
    </source>
</reference>
<evidence type="ECO:0000313" key="11">
    <source>
        <dbReference type="EMBL" id="KZX13631.1"/>
    </source>
</evidence>
<dbReference type="InterPro" id="IPR023798">
    <property type="entry name" value="Ribosomal_uS7_dom"/>
</dbReference>
<evidence type="ECO:0000256" key="1">
    <source>
        <dbReference type="ARBA" id="ARBA00007151"/>
    </source>
</evidence>
<dbReference type="SUPFAM" id="SSF47973">
    <property type="entry name" value="Ribosomal protein S7"/>
    <property type="match status" value="1"/>
</dbReference>
<sequence length="190" mass="21529">MVIFMSKLFDKWNLDEVKVEDLGLVKYICLDETMVPHTSGRHVKRQFAKSKVSIVERLMNKIMRTHLNSGKKNKAYNIVKDALEIIHNKTKKNPVQVLVTAVENTAPREETTRIKYGGIGYQVAVDISPQRRVDLSLGFLTRGTLQSSFKNKKSVAQCLADELILASEEDSRSFALQKAEEKERVAKAAH</sequence>
<dbReference type="InterPro" id="IPR005716">
    <property type="entry name" value="Ribosomal_uS7_euk/arc"/>
</dbReference>
<evidence type="ECO:0000256" key="7">
    <source>
        <dbReference type="HAMAP-Rule" id="MF_00480"/>
    </source>
</evidence>
<accession>A0A166BP72</accession>
<dbReference type="GO" id="GO:0015935">
    <property type="term" value="C:small ribosomal subunit"/>
    <property type="evidence" value="ECO:0007669"/>
    <property type="project" value="UniProtKB-UniRule"/>
</dbReference>
<dbReference type="InterPro" id="IPR000235">
    <property type="entry name" value="Ribosomal_uS7"/>
</dbReference>
<comment type="subunit">
    <text evidence="2 7 9">Part of the 30S ribosomal subunit.</text>
</comment>
<dbReference type="Gene3D" id="1.10.455.10">
    <property type="entry name" value="Ribosomal protein S7 domain"/>
    <property type="match status" value="1"/>
</dbReference>
<dbReference type="PROSITE" id="PS00052">
    <property type="entry name" value="RIBOSOMAL_S7"/>
    <property type="match status" value="1"/>
</dbReference>
<dbReference type="HAMAP" id="MF_00480_A">
    <property type="entry name" value="Ribosomal_uS7_A"/>
    <property type="match status" value="1"/>
</dbReference>
<dbReference type="GO" id="GO:0019843">
    <property type="term" value="F:rRNA binding"/>
    <property type="evidence" value="ECO:0007669"/>
    <property type="project" value="UniProtKB-UniRule"/>
</dbReference>
<dbReference type="GO" id="GO:0006412">
    <property type="term" value="P:translation"/>
    <property type="evidence" value="ECO:0007669"/>
    <property type="project" value="UniProtKB-UniRule"/>
</dbReference>
<dbReference type="CDD" id="cd14867">
    <property type="entry name" value="uS7_Eukaryote"/>
    <property type="match status" value="1"/>
</dbReference>
<dbReference type="AlphaFoldDB" id="A0A166BP72"/>
<evidence type="ECO:0000256" key="2">
    <source>
        <dbReference type="ARBA" id="ARBA00011458"/>
    </source>
</evidence>
<dbReference type="PATRIC" id="fig|66851.6.peg.606"/>
<feature type="domain" description="Small ribosomal subunit protein uS7" evidence="10">
    <location>
        <begin position="26"/>
        <end position="189"/>
    </location>
</feature>
<dbReference type="Proteomes" id="UP000077428">
    <property type="component" value="Unassembled WGS sequence"/>
</dbReference>
<dbReference type="InterPro" id="IPR036823">
    <property type="entry name" value="Ribosomal_uS7_dom_sf"/>
</dbReference>
<evidence type="ECO:0000256" key="8">
    <source>
        <dbReference type="RuleBase" id="RU003619"/>
    </source>
</evidence>
<dbReference type="EMBL" id="LWMU01000048">
    <property type="protein sequence ID" value="KZX13631.1"/>
    <property type="molecule type" value="Genomic_DNA"/>
</dbReference>
<evidence type="ECO:0000256" key="3">
    <source>
        <dbReference type="ARBA" id="ARBA00022730"/>
    </source>
</evidence>
<dbReference type="PANTHER" id="PTHR11205">
    <property type="entry name" value="RIBOSOMAL PROTEIN S7"/>
    <property type="match status" value="1"/>
</dbReference>
<proteinExistence type="inferred from homology"/>
<comment type="similarity">
    <text evidence="1 7 8">Belongs to the universal ribosomal protein uS7 family.</text>
</comment>
<evidence type="ECO:0000259" key="10">
    <source>
        <dbReference type="Pfam" id="PF00177"/>
    </source>
</evidence>
<evidence type="ECO:0000256" key="5">
    <source>
        <dbReference type="ARBA" id="ARBA00022980"/>
    </source>
</evidence>
<comment type="function">
    <text evidence="7 9">One of the primary rRNA binding proteins, it binds directly to 16S rRNA where it nucleates assembly of the head domain of the 30S subunit. Is located at the subunit interface close to the decoding center.</text>
</comment>
<keyword evidence="4 7" id="KW-0694">RNA-binding</keyword>
<dbReference type="NCBIfam" id="NF003106">
    <property type="entry name" value="PRK04027.1"/>
    <property type="match status" value="1"/>
</dbReference>